<dbReference type="InterPro" id="IPR038765">
    <property type="entry name" value="Papain-like_cys_pep_sf"/>
</dbReference>
<gene>
    <name evidence="2" type="ORF">Dac01nite_04300</name>
</gene>
<dbReference type="Gene3D" id="2.60.40.2250">
    <property type="match status" value="1"/>
</dbReference>
<evidence type="ECO:0000313" key="3">
    <source>
        <dbReference type="Proteomes" id="UP000652354"/>
    </source>
</evidence>
<dbReference type="Pfam" id="PF01841">
    <property type="entry name" value="Transglut_core"/>
    <property type="match status" value="1"/>
</dbReference>
<evidence type="ECO:0000259" key="1">
    <source>
        <dbReference type="SMART" id="SM00460"/>
    </source>
</evidence>
<reference evidence="2" key="1">
    <citation type="submission" date="2021-01" db="EMBL/GenBank/DDBJ databases">
        <title>Whole genome shotgun sequence of Demequina activiva NBRC 110675.</title>
        <authorList>
            <person name="Komaki H."/>
            <person name="Tamura T."/>
        </authorList>
    </citation>
    <scope>NUCLEOTIDE SEQUENCE</scope>
    <source>
        <strain evidence="2">NBRC 110675</strain>
    </source>
</reference>
<dbReference type="InterPro" id="IPR002931">
    <property type="entry name" value="Transglutaminase-like"/>
</dbReference>
<dbReference type="Proteomes" id="UP000652354">
    <property type="component" value="Unassembled WGS sequence"/>
</dbReference>
<sequence>MERSLRSHLAFDVHGDVRLHLAIQVSPWTAVADALQVELDGVSLDLEEIVDAHGTRWQLADVPTGRLEIDYSATVTGRADPVQVLPTDELDFTRPSRYCESDTLQPFASAEFAGLEGTALLAAVREWVSTRLAYDLGSTQPTDGAVATLLRGRGVCRDFAHLVVALLRALDVPARLVSVYAPGLSPMDFHAVAEALIDGQWLVVDATGLAPRQSLTRIATGRDAADTAFVSTLNAPVDLLEIEVLATADVLPRDDLDAAVALG</sequence>
<accession>A0A919Q3D2</accession>
<dbReference type="RefSeq" id="WP_203653112.1">
    <property type="nucleotide sequence ID" value="NZ_BONR01000001.1"/>
</dbReference>
<name>A0A919Q3D2_9MICO</name>
<feature type="domain" description="Transglutaminase-like" evidence="1">
    <location>
        <begin position="148"/>
        <end position="208"/>
    </location>
</feature>
<evidence type="ECO:0000313" key="2">
    <source>
        <dbReference type="EMBL" id="GIG53678.1"/>
    </source>
</evidence>
<protein>
    <submittedName>
        <fullName evidence="2">Transglutaminase-like protein</fullName>
    </submittedName>
</protein>
<dbReference type="SUPFAM" id="SSF54001">
    <property type="entry name" value="Cysteine proteinases"/>
    <property type="match status" value="1"/>
</dbReference>
<proteinExistence type="predicted"/>
<organism evidence="2 3">
    <name type="scientific">Demequina activiva</name>
    <dbReference type="NCBI Taxonomy" id="1582364"/>
    <lineage>
        <taxon>Bacteria</taxon>
        <taxon>Bacillati</taxon>
        <taxon>Actinomycetota</taxon>
        <taxon>Actinomycetes</taxon>
        <taxon>Micrococcales</taxon>
        <taxon>Demequinaceae</taxon>
        <taxon>Demequina</taxon>
    </lineage>
</organism>
<dbReference type="PANTHER" id="PTHR33490:SF12">
    <property type="entry name" value="BLL5557 PROTEIN"/>
    <property type="match status" value="1"/>
</dbReference>
<dbReference type="SMART" id="SM00460">
    <property type="entry name" value="TGc"/>
    <property type="match status" value="1"/>
</dbReference>
<dbReference type="AlphaFoldDB" id="A0A919Q3D2"/>
<keyword evidence="3" id="KW-1185">Reference proteome</keyword>
<dbReference type="EMBL" id="BONR01000001">
    <property type="protein sequence ID" value="GIG53678.1"/>
    <property type="molecule type" value="Genomic_DNA"/>
</dbReference>
<comment type="caution">
    <text evidence="2">The sequence shown here is derived from an EMBL/GenBank/DDBJ whole genome shotgun (WGS) entry which is preliminary data.</text>
</comment>
<dbReference type="PANTHER" id="PTHR33490">
    <property type="entry name" value="BLR5614 PROTEIN-RELATED"/>
    <property type="match status" value="1"/>
</dbReference>
<dbReference type="Gene3D" id="3.10.620.30">
    <property type="match status" value="1"/>
</dbReference>